<evidence type="ECO:0000259" key="26">
    <source>
        <dbReference type="PROSITE" id="PS50885"/>
    </source>
</evidence>
<accession>A0A935UH57</accession>
<evidence type="ECO:0000313" key="28">
    <source>
        <dbReference type="EMBL" id="MBK7676372.1"/>
    </source>
</evidence>
<feature type="domain" description="PAC" evidence="25">
    <location>
        <begin position="657"/>
        <end position="708"/>
    </location>
</feature>
<feature type="modified residue" description="4-aspartylphosphate" evidence="19">
    <location>
        <position position="1162"/>
    </location>
</feature>
<dbReference type="SUPFAM" id="SSF55785">
    <property type="entry name" value="PYP-like sensor domain (PAS domain)"/>
    <property type="match status" value="2"/>
</dbReference>
<dbReference type="SMART" id="SM00304">
    <property type="entry name" value="HAMP"/>
    <property type="match status" value="1"/>
</dbReference>
<keyword evidence="8" id="KW-0547">Nucleotide-binding</keyword>
<dbReference type="Pfam" id="PF13426">
    <property type="entry name" value="PAS_9"/>
    <property type="match status" value="1"/>
</dbReference>
<organism evidence="28 29">
    <name type="scientific">Candidatus Accumulibacter proximus</name>
    <dbReference type="NCBI Taxonomy" id="2954385"/>
    <lineage>
        <taxon>Bacteria</taxon>
        <taxon>Pseudomonadati</taxon>
        <taxon>Pseudomonadota</taxon>
        <taxon>Betaproteobacteria</taxon>
        <taxon>Candidatus Accumulibacter</taxon>
    </lineage>
</organism>
<evidence type="ECO:0000256" key="2">
    <source>
        <dbReference type="ARBA" id="ARBA00004651"/>
    </source>
</evidence>
<dbReference type="InterPro" id="IPR024478">
    <property type="entry name" value="HlyB_4HB_MCP"/>
</dbReference>
<dbReference type="FunFam" id="1.10.287.130:FF:000002">
    <property type="entry name" value="Two-component osmosensing histidine kinase"/>
    <property type="match status" value="1"/>
</dbReference>
<dbReference type="InterPro" id="IPR003661">
    <property type="entry name" value="HisK_dim/P_dom"/>
</dbReference>
<keyword evidence="9" id="KW-0418">Kinase</keyword>
<dbReference type="InterPro" id="IPR003018">
    <property type="entry name" value="GAF"/>
</dbReference>
<feature type="transmembrane region" description="Helical" evidence="21">
    <location>
        <begin position="17"/>
        <end position="36"/>
    </location>
</feature>
<evidence type="ECO:0000256" key="12">
    <source>
        <dbReference type="ARBA" id="ARBA00023012"/>
    </source>
</evidence>
<comment type="function">
    <text evidence="14">Member of the two-component regulatory system BvgS/BvgA. Phosphorylates BvgA via a four-step phosphorelay in response to environmental signals.</text>
</comment>
<evidence type="ECO:0000259" key="24">
    <source>
        <dbReference type="PROSITE" id="PS50112"/>
    </source>
</evidence>
<comment type="subunit">
    <text evidence="15">At low DSF concentrations, interacts with RpfF.</text>
</comment>
<dbReference type="InterPro" id="IPR004358">
    <property type="entry name" value="Sig_transdc_His_kin-like_C"/>
</dbReference>
<comment type="subcellular location">
    <subcellularLocation>
        <location evidence="2">Cell membrane</location>
        <topology evidence="2">Multi-pass membrane protein</topology>
    </subcellularLocation>
</comment>
<keyword evidence="20" id="KW-0175">Coiled coil</keyword>
<evidence type="ECO:0000259" key="23">
    <source>
        <dbReference type="PROSITE" id="PS50110"/>
    </source>
</evidence>
<feature type="domain" description="Response regulatory" evidence="23">
    <location>
        <begin position="1113"/>
        <end position="1229"/>
    </location>
</feature>
<dbReference type="FunFam" id="3.30.565.10:FF:000010">
    <property type="entry name" value="Sensor histidine kinase RcsC"/>
    <property type="match status" value="1"/>
</dbReference>
<name>A0A935UH57_9PROT</name>
<evidence type="ECO:0000256" key="10">
    <source>
        <dbReference type="ARBA" id="ARBA00022840"/>
    </source>
</evidence>
<feature type="domain" description="Histidine kinase" evidence="22">
    <location>
        <begin position="726"/>
        <end position="947"/>
    </location>
</feature>
<keyword evidence="11 21" id="KW-1133">Transmembrane helix</keyword>
<keyword evidence="7 21" id="KW-0812">Transmembrane</keyword>
<evidence type="ECO:0000256" key="1">
    <source>
        <dbReference type="ARBA" id="ARBA00000085"/>
    </source>
</evidence>
<feature type="modified residue" description="Phosphohistidine" evidence="18">
    <location>
        <position position="1308"/>
    </location>
</feature>
<dbReference type="Gene3D" id="3.30.450.20">
    <property type="entry name" value="PAS domain"/>
    <property type="match status" value="2"/>
</dbReference>
<sequence>MEILTAYLERLTVSRRMLGFAVLAILAVLAVGLSIFPQLQTLAEINRNFYHYPHSSLSTVKDMQYELLRMRHLLRDLLREEDPEKREQLKRELGRCDARFFDGVRGLRASYVGNQQDVTHAQALYEELVTHRAVTLEHSRVGASDAARRRTFDSAPGNPAPLLAERLDQISKSSSASALAMHQRAIELYQDERRQAIYFVAGCLIMLLLFAFILARSITLPLRRLRDIIVSLSEGKLGQTIPFRNQQNEIGEIGRGVAILQDVYQRMAAQRWIRTNIAAISRELQQAGSFTELARKLIESLSPLLGAAQGAFFIVTEDRQTLKLIATYGADRTQDSEVIRAGEGLVGRCAVEGRPVLVGDSAAGDVSLSVGQASTQTPAVLLVPVMRSGRSLAVIELAASRPFSEDERLVLDGLLPIVAMSLEIIERSTRTQRLLEATQEQAAQMEKQAVELAAMEEHSRLILGSVSDGILGLDGDGGVIFANPAVLGLLGYGSEELLGTLFHARVHYAYPDGKAFPRERCPMYLTSQDGLARKVDNEVLWRKDGTPLLVEYATTPFYKAGVLVGTVVVLRDITERRAAEERIHQAHEEQTAIFATASLGIAFIRDRTFVNVNRRLEELLAYGPEELSGQVTRICVPDEYPEGIGEFDDDLMRGEIVKHVMELQRKDGSRFWCRISGRAVDAGKLAQGTVWMFEDVTKEREAADAMQRSKELAEETTKMKSSFLANMSHEIRTPMNAIIGMSHLVLKTDLTPRQRDYVRKIQDSGQHLLGIVNDVLDFSKVEAGKLTVEQTEFALEEVLDNVANLIVGKASAKGLELVFDVDPAVPSLLIGDPLRLGQVLINYSNNAIKFTEEGEVDIRVSVRENGGESLLLHFAVQDTGIGLTEEQMGRLFQSFSQADISTTRRFGGTGLGLAISKKLVELMGGEVGVRSEHGKGSVFWFTVRLGRAVQATRMLLPSPDLRGRRVLVVDDNDSARAVIRDLLTAMTFVVSDRSSGQAAVEAVSIAAREEPYEIVFLDWLMPGMDGIETARQILSLRLLPAPHLVIITADSSEQLLERATAAGIRDVLLKPVNASLLFDCAIRLIGCAQGESPGQLTSPALADARLAAIEGARVLLVEDNELNQEVASELLAGAGLVVDLAEDGAVAVNKVREGSYDIVLMDMHMPVMDGATATRAIRKLAEHSDVPIVAMTANAMPADRQECLAAGMVDFVAKPIEPDELWQALLRWVKPKYPAQRPPRNAETDPQFEAVRHIPGLDTVNGLRRVLGKKELYVSMLRKFAAGQRHVAAEIAAALDADDWVTAERLTHTLKGLAGNIGANGLRAETERLESAISQRRERIHLDALLESAARMLSVLISEVVAWLPSEAIGEAATAVDRPRLSRVCRQLAALLAESDAEAGYVLDAESVLLKTAFGGSYRTLENAVRAFEYEAGLTALRASAGAAGIAI</sequence>
<dbReference type="InterPro" id="IPR029016">
    <property type="entry name" value="GAF-like_dom_sf"/>
</dbReference>
<dbReference type="InterPro" id="IPR000700">
    <property type="entry name" value="PAS-assoc_C"/>
</dbReference>
<gene>
    <name evidence="28" type="ORF">IPJ27_17345</name>
</gene>
<evidence type="ECO:0000256" key="20">
    <source>
        <dbReference type="SAM" id="Coils"/>
    </source>
</evidence>
<dbReference type="PROSITE" id="PS50885">
    <property type="entry name" value="HAMP"/>
    <property type="match status" value="1"/>
</dbReference>
<dbReference type="InterPro" id="IPR035965">
    <property type="entry name" value="PAS-like_dom_sf"/>
</dbReference>
<dbReference type="SMART" id="SM00387">
    <property type="entry name" value="HATPase_c"/>
    <property type="match status" value="1"/>
</dbReference>
<dbReference type="CDD" id="cd17546">
    <property type="entry name" value="REC_hyHK_CKI1_RcsC-like"/>
    <property type="match status" value="2"/>
</dbReference>
<dbReference type="Pfam" id="PF00072">
    <property type="entry name" value="Response_reg"/>
    <property type="match status" value="2"/>
</dbReference>
<evidence type="ECO:0000256" key="5">
    <source>
        <dbReference type="ARBA" id="ARBA00022553"/>
    </source>
</evidence>
<keyword evidence="10" id="KW-0067">ATP-binding</keyword>
<evidence type="ECO:0000256" key="18">
    <source>
        <dbReference type="PROSITE-ProRule" id="PRU00110"/>
    </source>
</evidence>
<dbReference type="Pfam" id="PF01627">
    <property type="entry name" value="Hpt"/>
    <property type="match status" value="1"/>
</dbReference>
<keyword evidence="5 19" id="KW-0597">Phosphoprotein</keyword>
<dbReference type="GO" id="GO:0005524">
    <property type="term" value="F:ATP binding"/>
    <property type="evidence" value="ECO:0007669"/>
    <property type="project" value="UniProtKB-KW"/>
</dbReference>
<comment type="catalytic activity">
    <reaction evidence="1">
        <text>ATP + protein L-histidine = ADP + protein N-phospho-L-histidine.</text>
        <dbReference type="EC" id="2.7.13.3"/>
    </reaction>
</comment>
<dbReference type="EMBL" id="JADJMH010000019">
    <property type="protein sequence ID" value="MBK7676372.1"/>
    <property type="molecule type" value="Genomic_DNA"/>
</dbReference>
<evidence type="ECO:0000256" key="19">
    <source>
        <dbReference type="PROSITE-ProRule" id="PRU00169"/>
    </source>
</evidence>
<dbReference type="Pfam" id="PF00672">
    <property type="entry name" value="HAMP"/>
    <property type="match status" value="1"/>
</dbReference>
<evidence type="ECO:0000256" key="8">
    <source>
        <dbReference type="ARBA" id="ARBA00022741"/>
    </source>
</evidence>
<feature type="modified residue" description="4-aspartylphosphate" evidence="19">
    <location>
        <position position="1018"/>
    </location>
</feature>
<dbReference type="PRINTS" id="PR00344">
    <property type="entry name" value="BCTRLSENSOR"/>
</dbReference>
<evidence type="ECO:0000256" key="15">
    <source>
        <dbReference type="ARBA" id="ARBA00064003"/>
    </source>
</evidence>
<dbReference type="PROSITE" id="PS50110">
    <property type="entry name" value="RESPONSE_REGULATORY"/>
    <property type="match status" value="2"/>
</dbReference>
<dbReference type="Pfam" id="PF02518">
    <property type="entry name" value="HATPase_c"/>
    <property type="match status" value="1"/>
</dbReference>
<dbReference type="InterPro" id="IPR036641">
    <property type="entry name" value="HPT_dom_sf"/>
</dbReference>
<dbReference type="PROSITE" id="PS50112">
    <property type="entry name" value="PAS"/>
    <property type="match status" value="1"/>
</dbReference>
<dbReference type="InterPro" id="IPR036097">
    <property type="entry name" value="HisK_dim/P_sf"/>
</dbReference>
<feature type="domain" description="HAMP" evidence="26">
    <location>
        <begin position="216"/>
        <end position="269"/>
    </location>
</feature>
<dbReference type="InterPro" id="IPR036890">
    <property type="entry name" value="HATPase_C_sf"/>
</dbReference>
<keyword evidence="12" id="KW-0902">Two-component regulatory system</keyword>
<dbReference type="SMART" id="SM00448">
    <property type="entry name" value="REC"/>
    <property type="match status" value="2"/>
</dbReference>
<keyword evidence="4" id="KW-1003">Cell membrane</keyword>
<reference evidence="28 29" key="1">
    <citation type="submission" date="2020-10" db="EMBL/GenBank/DDBJ databases">
        <title>Connecting structure to function with the recovery of over 1000 high-quality activated sludge metagenome-assembled genomes encoding full-length rRNA genes using long-read sequencing.</title>
        <authorList>
            <person name="Singleton C.M."/>
            <person name="Petriglieri F."/>
            <person name="Kristensen J.M."/>
            <person name="Kirkegaard R.H."/>
            <person name="Michaelsen T.Y."/>
            <person name="Andersen M.H."/>
            <person name="Karst S.M."/>
            <person name="Dueholm M.S."/>
            <person name="Nielsen P.H."/>
            <person name="Albertsen M."/>
        </authorList>
    </citation>
    <scope>NUCLEOTIDE SEQUENCE [LARGE SCALE GENOMIC DNA]</scope>
    <source>
        <strain evidence="28">EsbW_18-Q3-R4-48_BATAC.285</strain>
    </source>
</reference>
<dbReference type="SMART" id="SM00086">
    <property type="entry name" value="PAC"/>
    <property type="match status" value="2"/>
</dbReference>
<dbReference type="Pfam" id="PF00512">
    <property type="entry name" value="HisKA"/>
    <property type="match status" value="1"/>
</dbReference>
<evidence type="ECO:0000256" key="7">
    <source>
        <dbReference type="ARBA" id="ARBA00022692"/>
    </source>
</evidence>
<evidence type="ECO:0000256" key="16">
    <source>
        <dbReference type="ARBA" id="ARBA00068150"/>
    </source>
</evidence>
<protein>
    <recommendedName>
        <fullName evidence="16">Sensory/regulatory protein RpfC</fullName>
        <ecNumber evidence="3">2.7.13.3</ecNumber>
    </recommendedName>
    <alternativeName>
        <fullName evidence="17">Virulence sensor protein BvgS</fullName>
    </alternativeName>
</protein>
<evidence type="ECO:0000259" key="25">
    <source>
        <dbReference type="PROSITE" id="PS50113"/>
    </source>
</evidence>
<dbReference type="CDD" id="cd16922">
    <property type="entry name" value="HATPase_EvgS-ArcB-TorS-like"/>
    <property type="match status" value="1"/>
</dbReference>
<dbReference type="GO" id="GO:0006355">
    <property type="term" value="P:regulation of DNA-templated transcription"/>
    <property type="evidence" value="ECO:0007669"/>
    <property type="project" value="InterPro"/>
</dbReference>
<dbReference type="InterPro" id="IPR008207">
    <property type="entry name" value="Sig_transdc_His_kin_Hpt_dom"/>
</dbReference>
<keyword evidence="6" id="KW-0808">Transferase</keyword>
<comment type="caution">
    <text evidence="28">The sequence shown here is derived from an EMBL/GenBank/DDBJ whole genome shotgun (WGS) entry which is preliminary data.</text>
</comment>
<dbReference type="PROSITE" id="PS50113">
    <property type="entry name" value="PAC"/>
    <property type="match status" value="2"/>
</dbReference>
<dbReference type="SUPFAM" id="SSF55874">
    <property type="entry name" value="ATPase domain of HSP90 chaperone/DNA topoisomerase II/histidine kinase"/>
    <property type="match status" value="1"/>
</dbReference>
<evidence type="ECO:0000259" key="22">
    <source>
        <dbReference type="PROSITE" id="PS50109"/>
    </source>
</evidence>
<dbReference type="SUPFAM" id="SSF158472">
    <property type="entry name" value="HAMP domain-like"/>
    <property type="match status" value="1"/>
</dbReference>
<evidence type="ECO:0000256" key="6">
    <source>
        <dbReference type="ARBA" id="ARBA00022679"/>
    </source>
</evidence>
<dbReference type="CDD" id="cd00082">
    <property type="entry name" value="HisKA"/>
    <property type="match status" value="1"/>
</dbReference>
<dbReference type="Pfam" id="PF00989">
    <property type="entry name" value="PAS"/>
    <property type="match status" value="1"/>
</dbReference>
<dbReference type="Pfam" id="PF13185">
    <property type="entry name" value="GAF_2"/>
    <property type="match status" value="1"/>
</dbReference>
<dbReference type="Gene3D" id="1.10.287.130">
    <property type="match status" value="1"/>
</dbReference>
<feature type="domain" description="PAC" evidence="25">
    <location>
        <begin position="533"/>
        <end position="585"/>
    </location>
</feature>
<dbReference type="InterPro" id="IPR003594">
    <property type="entry name" value="HATPase_dom"/>
</dbReference>
<dbReference type="Pfam" id="PF12729">
    <property type="entry name" value="4HB_MCP_1"/>
    <property type="match status" value="1"/>
</dbReference>
<dbReference type="Gene3D" id="3.40.50.2300">
    <property type="match status" value="2"/>
</dbReference>
<dbReference type="InterPro" id="IPR011006">
    <property type="entry name" value="CheY-like_superfamily"/>
</dbReference>
<evidence type="ECO:0000256" key="14">
    <source>
        <dbReference type="ARBA" id="ARBA00058004"/>
    </source>
</evidence>
<dbReference type="NCBIfam" id="TIGR00229">
    <property type="entry name" value="sensory_box"/>
    <property type="match status" value="2"/>
</dbReference>
<evidence type="ECO:0000256" key="9">
    <source>
        <dbReference type="ARBA" id="ARBA00022777"/>
    </source>
</evidence>
<feature type="transmembrane region" description="Helical" evidence="21">
    <location>
        <begin position="196"/>
        <end position="215"/>
    </location>
</feature>
<evidence type="ECO:0000256" key="11">
    <source>
        <dbReference type="ARBA" id="ARBA00022989"/>
    </source>
</evidence>
<dbReference type="SUPFAM" id="SSF52172">
    <property type="entry name" value="CheY-like"/>
    <property type="match status" value="2"/>
</dbReference>
<dbReference type="GO" id="GO:0005886">
    <property type="term" value="C:plasma membrane"/>
    <property type="evidence" value="ECO:0007669"/>
    <property type="project" value="UniProtKB-SubCell"/>
</dbReference>
<dbReference type="InterPro" id="IPR005467">
    <property type="entry name" value="His_kinase_dom"/>
</dbReference>
<dbReference type="PROSITE" id="PS50109">
    <property type="entry name" value="HIS_KIN"/>
    <property type="match status" value="1"/>
</dbReference>
<dbReference type="SMART" id="SM00065">
    <property type="entry name" value="GAF"/>
    <property type="match status" value="1"/>
</dbReference>
<dbReference type="Gene3D" id="1.20.120.160">
    <property type="entry name" value="HPT domain"/>
    <property type="match status" value="1"/>
</dbReference>
<feature type="domain" description="HPt" evidence="27">
    <location>
        <begin position="1269"/>
        <end position="1363"/>
    </location>
</feature>
<dbReference type="SUPFAM" id="SSF47226">
    <property type="entry name" value="Histidine-containing phosphotransfer domain, HPT domain"/>
    <property type="match status" value="1"/>
</dbReference>
<evidence type="ECO:0000256" key="4">
    <source>
        <dbReference type="ARBA" id="ARBA00022475"/>
    </source>
</evidence>
<dbReference type="SMART" id="SM00091">
    <property type="entry name" value="PAS"/>
    <property type="match status" value="2"/>
</dbReference>
<feature type="domain" description="PAS" evidence="24">
    <location>
        <begin position="455"/>
        <end position="499"/>
    </location>
</feature>
<evidence type="ECO:0000259" key="27">
    <source>
        <dbReference type="PROSITE" id="PS50894"/>
    </source>
</evidence>
<dbReference type="SMART" id="SM00388">
    <property type="entry name" value="HisKA"/>
    <property type="match status" value="1"/>
</dbReference>
<dbReference type="SUPFAM" id="SSF47384">
    <property type="entry name" value="Homodimeric domain of signal transducing histidine kinase"/>
    <property type="match status" value="1"/>
</dbReference>
<dbReference type="CDD" id="cd00130">
    <property type="entry name" value="PAS"/>
    <property type="match status" value="1"/>
</dbReference>
<proteinExistence type="predicted"/>
<dbReference type="SUPFAM" id="SSF55781">
    <property type="entry name" value="GAF domain-like"/>
    <property type="match status" value="1"/>
</dbReference>
<feature type="coiled-coil region" evidence="20">
    <location>
        <begin position="428"/>
        <end position="455"/>
    </location>
</feature>
<dbReference type="InterPro" id="IPR013767">
    <property type="entry name" value="PAS_fold"/>
</dbReference>
<feature type="domain" description="Response regulatory" evidence="23">
    <location>
        <begin position="965"/>
        <end position="1085"/>
    </location>
</feature>
<dbReference type="InterPro" id="IPR003660">
    <property type="entry name" value="HAMP_dom"/>
</dbReference>
<dbReference type="PROSITE" id="PS50894">
    <property type="entry name" value="HPT"/>
    <property type="match status" value="1"/>
</dbReference>
<dbReference type="PANTHER" id="PTHR45339:SF1">
    <property type="entry name" value="HYBRID SIGNAL TRANSDUCTION HISTIDINE KINASE J"/>
    <property type="match status" value="1"/>
</dbReference>
<dbReference type="Gene3D" id="3.30.565.10">
    <property type="entry name" value="Histidine kinase-like ATPase, C-terminal domain"/>
    <property type="match status" value="1"/>
</dbReference>
<dbReference type="InterPro" id="IPR001789">
    <property type="entry name" value="Sig_transdc_resp-reg_receiver"/>
</dbReference>
<dbReference type="Gene3D" id="3.30.450.40">
    <property type="match status" value="1"/>
</dbReference>
<dbReference type="EC" id="2.7.13.3" evidence="3"/>
<dbReference type="Proteomes" id="UP000697998">
    <property type="component" value="Unassembled WGS sequence"/>
</dbReference>
<evidence type="ECO:0000256" key="13">
    <source>
        <dbReference type="ARBA" id="ARBA00023136"/>
    </source>
</evidence>
<dbReference type="InterPro" id="IPR000014">
    <property type="entry name" value="PAS"/>
</dbReference>
<evidence type="ECO:0000256" key="17">
    <source>
        <dbReference type="ARBA" id="ARBA00070152"/>
    </source>
</evidence>
<evidence type="ECO:0000313" key="29">
    <source>
        <dbReference type="Proteomes" id="UP000697998"/>
    </source>
</evidence>
<dbReference type="GO" id="GO:0000155">
    <property type="term" value="F:phosphorelay sensor kinase activity"/>
    <property type="evidence" value="ECO:0007669"/>
    <property type="project" value="InterPro"/>
</dbReference>
<evidence type="ECO:0000256" key="21">
    <source>
        <dbReference type="SAM" id="Phobius"/>
    </source>
</evidence>
<evidence type="ECO:0000256" key="3">
    <source>
        <dbReference type="ARBA" id="ARBA00012438"/>
    </source>
</evidence>
<dbReference type="PANTHER" id="PTHR45339">
    <property type="entry name" value="HYBRID SIGNAL TRANSDUCTION HISTIDINE KINASE J"/>
    <property type="match status" value="1"/>
</dbReference>
<keyword evidence="13 21" id="KW-0472">Membrane</keyword>
<dbReference type="InterPro" id="IPR001610">
    <property type="entry name" value="PAC"/>
</dbReference>
<dbReference type="Gene3D" id="6.10.340.10">
    <property type="match status" value="1"/>
</dbReference>